<dbReference type="Pfam" id="PF00211">
    <property type="entry name" value="Guanylate_cyc"/>
    <property type="match status" value="1"/>
</dbReference>
<comment type="similarity">
    <text evidence="1">Belongs to the adenylyl cyclase class-3 family.</text>
</comment>
<dbReference type="AlphaFoldDB" id="A0A8J4DKW4"/>
<gene>
    <name evidence="3" type="ORF">Sya03_47030</name>
</gene>
<evidence type="ECO:0000259" key="2">
    <source>
        <dbReference type="PROSITE" id="PS50125"/>
    </source>
</evidence>
<comment type="caution">
    <text evidence="3">The sequence shown here is derived from an EMBL/GenBank/DDBJ whole genome shotgun (WGS) entry which is preliminary data.</text>
</comment>
<dbReference type="InterPro" id="IPR050697">
    <property type="entry name" value="Adenylyl/Guanylyl_Cyclase_3/4"/>
</dbReference>
<dbReference type="Proteomes" id="UP000652013">
    <property type="component" value="Unassembled WGS sequence"/>
</dbReference>
<dbReference type="CDD" id="cd07302">
    <property type="entry name" value="CHD"/>
    <property type="match status" value="1"/>
</dbReference>
<dbReference type="PROSITE" id="PS50125">
    <property type="entry name" value="GUANYLATE_CYCLASE_2"/>
    <property type="match status" value="1"/>
</dbReference>
<dbReference type="GO" id="GO:0035556">
    <property type="term" value="P:intracellular signal transduction"/>
    <property type="evidence" value="ECO:0007669"/>
    <property type="project" value="InterPro"/>
</dbReference>
<dbReference type="GO" id="GO:0009190">
    <property type="term" value="P:cyclic nucleotide biosynthetic process"/>
    <property type="evidence" value="ECO:0007669"/>
    <property type="project" value="InterPro"/>
</dbReference>
<dbReference type="InterPro" id="IPR001054">
    <property type="entry name" value="A/G_cyclase"/>
</dbReference>
<proteinExistence type="inferred from homology"/>
<dbReference type="PANTHER" id="PTHR43081:SF1">
    <property type="entry name" value="ADENYLATE CYCLASE, TERMINAL-DIFFERENTIATION SPECIFIC"/>
    <property type="match status" value="1"/>
</dbReference>
<dbReference type="EMBL" id="BOOY01000032">
    <property type="protein sequence ID" value="GIJ05351.1"/>
    <property type="molecule type" value="Genomic_DNA"/>
</dbReference>
<keyword evidence="4" id="KW-1185">Reference proteome</keyword>
<dbReference type="PANTHER" id="PTHR43081">
    <property type="entry name" value="ADENYLATE CYCLASE, TERMINAL-DIFFERENTIATION SPECIFIC-RELATED"/>
    <property type="match status" value="1"/>
</dbReference>
<dbReference type="RefSeq" id="WP_203940548.1">
    <property type="nucleotide sequence ID" value="NZ_BAAAGJ010000011.1"/>
</dbReference>
<dbReference type="InterPro" id="IPR029787">
    <property type="entry name" value="Nucleotide_cyclase"/>
</dbReference>
<evidence type="ECO:0000313" key="4">
    <source>
        <dbReference type="Proteomes" id="UP000652013"/>
    </source>
</evidence>
<organism evidence="3 4">
    <name type="scientific">Spirilliplanes yamanashiensis</name>
    <dbReference type="NCBI Taxonomy" id="42233"/>
    <lineage>
        <taxon>Bacteria</taxon>
        <taxon>Bacillati</taxon>
        <taxon>Actinomycetota</taxon>
        <taxon>Actinomycetes</taxon>
        <taxon>Micromonosporales</taxon>
        <taxon>Micromonosporaceae</taxon>
        <taxon>Spirilliplanes</taxon>
    </lineage>
</organism>
<feature type="domain" description="Guanylate cyclase" evidence="2">
    <location>
        <begin position="41"/>
        <end position="169"/>
    </location>
</feature>
<dbReference type="Gene3D" id="3.30.70.1230">
    <property type="entry name" value="Nucleotide cyclase"/>
    <property type="match status" value="1"/>
</dbReference>
<protein>
    <recommendedName>
        <fullName evidence="2">Guanylate cyclase domain-containing protein</fullName>
    </recommendedName>
</protein>
<evidence type="ECO:0000313" key="3">
    <source>
        <dbReference type="EMBL" id="GIJ05351.1"/>
    </source>
</evidence>
<accession>A0A8J4DKW4</accession>
<name>A0A8J4DKW4_9ACTN</name>
<dbReference type="SUPFAM" id="SSF55073">
    <property type="entry name" value="Nucleotide cyclase"/>
    <property type="match status" value="1"/>
</dbReference>
<dbReference type="GO" id="GO:0004016">
    <property type="term" value="F:adenylate cyclase activity"/>
    <property type="evidence" value="ECO:0007669"/>
    <property type="project" value="UniProtKB-ARBA"/>
</dbReference>
<dbReference type="SMART" id="SM00044">
    <property type="entry name" value="CYCc"/>
    <property type="match status" value="1"/>
</dbReference>
<sequence>MPSTISDADHTLTCPSCGRNPVAAGPAGPGAPPVLVRRVVAVLFVDIVGFTALVDGLEPEEVRALQVDYFGAVSRVARAYGGIVEKYVGDAVLVVFGSDEQDDALDAYRAVQAGLRMQEDLDGRPLAGRHPVRTRVGIATGDVVAELGARDGGHAMISGSVVTTAARLQAYAPHGTVVVDAYTRHATAAMIAYQDLPPVAAPGKPRPLELWRALPRHNPRHAARPRTARLTAR</sequence>
<reference evidence="3" key="1">
    <citation type="submission" date="2021-01" db="EMBL/GenBank/DDBJ databases">
        <title>Whole genome shotgun sequence of Spirilliplanes yamanashiensis NBRC 15828.</title>
        <authorList>
            <person name="Komaki H."/>
            <person name="Tamura T."/>
        </authorList>
    </citation>
    <scope>NUCLEOTIDE SEQUENCE</scope>
    <source>
        <strain evidence="3">NBRC 15828</strain>
    </source>
</reference>
<evidence type="ECO:0000256" key="1">
    <source>
        <dbReference type="ARBA" id="ARBA00005381"/>
    </source>
</evidence>